<keyword evidence="1" id="KW-0812">Transmembrane</keyword>
<evidence type="ECO:0000256" key="1">
    <source>
        <dbReference type="SAM" id="Phobius"/>
    </source>
</evidence>
<evidence type="ECO:0000313" key="4">
    <source>
        <dbReference type="Proteomes" id="UP000320461"/>
    </source>
</evidence>
<sequence length="182" mass="18959">MTGGVRAWVARRGGALRTRLDDECGGEGAGRTGADGGTGAAERGQVLVLTIGVVVFAVLLILVVASAAQVHLEHKRLVALADLLALEAADSIRDEVYYGEEGDARIRVTDASVRDAVESYLAEHPGQTRGWRQVAVQEATATGARTARVSIVARVRPAATAWVLAAWSDGVVIEATSSATAD</sequence>
<organism evidence="3 4">
    <name type="scientific">Cellulomonas gelida</name>
    <dbReference type="NCBI Taxonomy" id="1712"/>
    <lineage>
        <taxon>Bacteria</taxon>
        <taxon>Bacillati</taxon>
        <taxon>Actinomycetota</taxon>
        <taxon>Actinomycetes</taxon>
        <taxon>Micrococcales</taxon>
        <taxon>Cellulomonadaceae</taxon>
        <taxon>Cellulomonas</taxon>
    </lineage>
</organism>
<reference evidence="3 4" key="1">
    <citation type="submission" date="2019-06" db="EMBL/GenBank/DDBJ databases">
        <title>Whole genome shotgun sequence of Cellulomonas gelida NBRC 3748.</title>
        <authorList>
            <person name="Hosoyama A."/>
            <person name="Uohara A."/>
            <person name="Ohji S."/>
            <person name="Ichikawa N."/>
        </authorList>
    </citation>
    <scope>NUCLEOTIDE SEQUENCE [LARGE SCALE GENOMIC DNA]</scope>
    <source>
        <strain evidence="3 4">NBRC 3748</strain>
    </source>
</reference>
<dbReference type="Pfam" id="PF13400">
    <property type="entry name" value="Tad"/>
    <property type="match status" value="1"/>
</dbReference>
<dbReference type="Proteomes" id="UP000320461">
    <property type="component" value="Unassembled WGS sequence"/>
</dbReference>
<feature type="domain" description="Putative Flp pilus-assembly TadG-like N-terminal" evidence="2">
    <location>
        <begin position="44"/>
        <end position="90"/>
    </location>
</feature>
<name>A0A4Y3KFC9_9CELL</name>
<evidence type="ECO:0000259" key="2">
    <source>
        <dbReference type="Pfam" id="PF13400"/>
    </source>
</evidence>
<dbReference type="InterPro" id="IPR028087">
    <property type="entry name" value="Tad_N"/>
</dbReference>
<evidence type="ECO:0000313" key="3">
    <source>
        <dbReference type="EMBL" id="GEA83109.1"/>
    </source>
</evidence>
<dbReference type="AlphaFoldDB" id="A0A4Y3KFC9"/>
<accession>A0A4Y3KFC9</accession>
<comment type="caution">
    <text evidence="3">The sequence shown here is derived from an EMBL/GenBank/DDBJ whole genome shotgun (WGS) entry which is preliminary data.</text>
</comment>
<protein>
    <recommendedName>
        <fullName evidence="2">Putative Flp pilus-assembly TadG-like N-terminal domain-containing protein</fullName>
    </recommendedName>
</protein>
<keyword evidence="1" id="KW-1133">Transmembrane helix</keyword>
<keyword evidence="4" id="KW-1185">Reference proteome</keyword>
<feature type="transmembrane region" description="Helical" evidence="1">
    <location>
        <begin position="46"/>
        <end position="68"/>
    </location>
</feature>
<gene>
    <name evidence="3" type="ORF">CGE01nite_03600</name>
</gene>
<dbReference type="EMBL" id="BJLQ01000003">
    <property type="protein sequence ID" value="GEA83109.1"/>
    <property type="molecule type" value="Genomic_DNA"/>
</dbReference>
<proteinExistence type="predicted"/>
<keyword evidence="1" id="KW-0472">Membrane</keyword>